<comment type="caution">
    <text evidence="4">The sequence shown here is derived from an EMBL/GenBank/DDBJ whole genome shotgun (WGS) entry which is preliminary data.</text>
</comment>
<evidence type="ECO:0000256" key="1">
    <source>
        <dbReference type="ARBA" id="ARBA00022723"/>
    </source>
</evidence>
<dbReference type="Pfam" id="PF13023">
    <property type="entry name" value="HD_3"/>
    <property type="match status" value="1"/>
</dbReference>
<sequence length="194" mass="22959">MITKKLQSQLEFIAEIDKLKTIIRRTKLISENRLENDAEHSWHLAIMAVTLEEYADEPVEISRVIKMLLIHDLVEIDAGDTFIYDEDMNLSKQERERQAAKRIFGLLPKDQENLFWNLWEEFEEEKTPEARFATALDRLQPIIHNYHNQGGTWKEFNITREQVEKKISKISKGSKKLWEVTEKILTESQEKGYL</sequence>
<dbReference type="PANTHER" id="PTHR11845">
    <property type="entry name" value="5'-DEOXYNUCLEOTIDASE HDDC2"/>
    <property type="match status" value="1"/>
</dbReference>
<dbReference type="OrthoDB" id="9796032at2"/>
<dbReference type="InterPro" id="IPR006674">
    <property type="entry name" value="HD_domain"/>
</dbReference>
<dbReference type="InterPro" id="IPR039356">
    <property type="entry name" value="YfbR/HDDC2"/>
</dbReference>
<evidence type="ECO:0000259" key="3">
    <source>
        <dbReference type="Pfam" id="PF13023"/>
    </source>
</evidence>
<evidence type="ECO:0000313" key="5">
    <source>
        <dbReference type="Proteomes" id="UP000214588"/>
    </source>
</evidence>
<name>A0A226BX54_9FIRM</name>
<dbReference type="EMBL" id="NIQC01000034">
    <property type="protein sequence ID" value="OWZ82904.1"/>
    <property type="molecule type" value="Genomic_DNA"/>
</dbReference>
<dbReference type="GO" id="GO:0002953">
    <property type="term" value="F:5'-deoxynucleotidase activity"/>
    <property type="evidence" value="ECO:0007669"/>
    <property type="project" value="InterPro"/>
</dbReference>
<feature type="domain" description="HD" evidence="3">
    <location>
        <begin position="16"/>
        <end position="178"/>
    </location>
</feature>
<dbReference type="Proteomes" id="UP000214588">
    <property type="component" value="Unassembled WGS sequence"/>
</dbReference>
<reference evidence="4 5" key="1">
    <citation type="submission" date="2017-06" db="EMBL/GenBank/DDBJ databases">
        <title>Draft Genome Sequence of Natranaerobius trueperi halophilic, alkalithermophilic bacteria from soda lakes.</title>
        <authorList>
            <person name="Zhao B."/>
        </authorList>
    </citation>
    <scope>NUCLEOTIDE SEQUENCE [LARGE SCALE GENOMIC DNA]</scope>
    <source>
        <strain evidence="4 5">DSM 18760</strain>
    </source>
</reference>
<keyword evidence="1" id="KW-0479">Metal-binding</keyword>
<dbReference type="SUPFAM" id="SSF109604">
    <property type="entry name" value="HD-domain/PDEase-like"/>
    <property type="match status" value="1"/>
</dbReference>
<keyword evidence="2 4" id="KW-0378">Hydrolase</keyword>
<organism evidence="4 5">
    <name type="scientific">Natranaerobius trueperi</name>
    <dbReference type="NCBI Taxonomy" id="759412"/>
    <lineage>
        <taxon>Bacteria</taxon>
        <taxon>Bacillati</taxon>
        <taxon>Bacillota</taxon>
        <taxon>Clostridia</taxon>
        <taxon>Natranaerobiales</taxon>
        <taxon>Natranaerobiaceae</taxon>
        <taxon>Natranaerobius</taxon>
    </lineage>
</organism>
<proteinExistence type="predicted"/>
<dbReference type="GO" id="GO:0046872">
    <property type="term" value="F:metal ion binding"/>
    <property type="evidence" value="ECO:0007669"/>
    <property type="project" value="UniProtKB-KW"/>
</dbReference>
<evidence type="ECO:0000256" key="2">
    <source>
        <dbReference type="ARBA" id="ARBA00022801"/>
    </source>
</evidence>
<gene>
    <name evidence="4" type="ORF">CDO51_11520</name>
</gene>
<accession>A0A226BX54</accession>
<keyword evidence="5" id="KW-1185">Reference proteome</keyword>
<protein>
    <submittedName>
        <fullName evidence="4">Phosphohydrolase</fullName>
    </submittedName>
</protein>
<dbReference type="AlphaFoldDB" id="A0A226BX54"/>
<dbReference type="Gene3D" id="1.10.3210.10">
    <property type="entry name" value="Hypothetical protein af1432"/>
    <property type="match status" value="1"/>
</dbReference>
<dbReference type="GO" id="GO:0005737">
    <property type="term" value="C:cytoplasm"/>
    <property type="evidence" value="ECO:0007669"/>
    <property type="project" value="TreeGrafter"/>
</dbReference>
<evidence type="ECO:0000313" key="4">
    <source>
        <dbReference type="EMBL" id="OWZ82904.1"/>
    </source>
</evidence>
<dbReference type="PANTHER" id="PTHR11845:SF13">
    <property type="entry name" value="5'-DEOXYNUCLEOTIDASE HDDC2"/>
    <property type="match status" value="1"/>
</dbReference>
<dbReference type="RefSeq" id="WP_089024385.1">
    <property type="nucleotide sequence ID" value="NZ_NIQC01000034.1"/>
</dbReference>